<accession>A0A963Z4J3</accession>
<evidence type="ECO:0000313" key="3">
    <source>
        <dbReference type="Proteomes" id="UP000721844"/>
    </source>
</evidence>
<evidence type="ECO:0000256" key="1">
    <source>
        <dbReference type="SAM" id="MobiDB-lite"/>
    </source>
</evidence>
<feature type="region of interest" description="Disordered" evidence="1">
    <location>
        <begin position="1199"/>
        <end position="1219"/>
    </location>
</feature>
<comment type="caution">
    <text evidence="2">The sequence shown here is derived from an EMBL/GenBank/DDBJ whole genome shotgun (WGS) entry which is preliminary data.</text>
</comment>
<reference evidence="2 3" key="1">
    <citation type="journal article" date="2021" name="Microorganisms">
        <title>Acidisoma silvae sp. nov. and Acidisomacellulosilytica sp. nov., Two Acidophilic Bacteria Isolated from Decaying Wood, Hydrolyzing Cellulose and Producing Poly-3-hydroxybutyrate.</title>
        <authorList>
            <person name="Mieszkin S."/>
            <person name="Pouder E."/>
            <person name="Uroz S."/>
            <person name="Simon-Colin C."/>
            <person name="Alain K."/>
        </authorList>
    </citation>
    <scope>NUCLEOTIDE SEQUENCE [LARGE SCALE GENOMIC DNA]</scope>
    <source>
        <strain evidence="2 3">HW T5.17</strain>
    </source>
</reference>
<keyword evidence="3" id="KW-1185">Reference proteome</keyword>
<sequence>MLDDLELSLMAFPQSWTAATQTLAVNLLVLPIGNPLGAVGSLAKFAGTTLNLNLRLMQGEALPASGNPAALTLPFAAVPPPGAVALLQGLQARLPAGATITTGKVTAAKAPPATLRIKKALPPSYTQAIPFSRPLNPELFVVGDGYGCAVKAQDPGLTLPRPSPNIAWGQLISYILQQPALAQACGFVYQTAITIPPALLTDTSWISFAIDTSNAANPFVSDLANPDAIRSYAARLPALAADRKLFAAALFPIVAAPGANLATPDLEAQIYDDGFAQVTHCHQPPTIDTATGNTTGLAPGAEAGIQIGWDDEQVTVWLDRSVGLLRDRANNTTTNPESPLGVLGYRVDTRESGAVLWNALCAVTGTLPFSGAAATGIGNTPSGELFINPAPTRSNTAAAAADPGWMPLYFAAWRGASLVTADPTVTQLNPPAPAGTTPPPLSTLSGVPVPPPLYGHEYQFRVRLTDLTGGGPAVADAPLHPGLVPIATCPFRRFISPKSLEVTTSPAPPPLPAKPLASRTITKLVVARPFIGYPEAMFAGVAPTTFQGASLTSLIDVALASGRAIGVPDPDVDRFLVTVEAAIPDHDTGIAGSLPGELDGAKWRIIYSVTETFPAATDGTVTLSLSYVDTPDISAMTPPPDGATLLPIPTARDIRLRLTPLSAVKSNYYGTPTPPAGAITDFITRKEATSEADLFPFKPETQLSACWLQPGGNLPALLAQSFGLTQNGLTLGGSPGQRTVFAVSGALRASLAPDRSAVTLASSNELLDHWIVALSIDIARDWTWEGFAPQALSLTRDGTPIGNLTFPTVIGGSALGDLSHPADRSMTRLVFLDAISPDPSPGHYPREIKLRYVVTASFTSAPALYQSYTTLRLPITTRPAQTPRIVSTGIIESPYVPAADYSSTALRTRFLWIEFDAPIADGDDDAYFGRVLAYGPDPLLAIELEPDTAPVTAPEPPLGIDPEAVRVIFAGEDSDESGLDAMTPLIAAIPVAGIADGLHYLLPLPPGIAPDALDLFGFWTYEFRVGHSQIWSTAQGRFGRPLRVAGIQHPPPQLTCTTWRNDTGVTATAPYATTLLDGQPALNLRAGDPQTALWFMLYAQVTQTDGASQRNILLSRQCATLLPQTLNGKPTVTAHSQNREPRGTVTFTASAIAGVLSQLGLPANAPLSVLCVEILPGPLQSKQLAAAVAETEAVAERAAASATTSKEDPVGSQLGERRILRTSPLTPVPAIC</sequence>
<name>A0A963Z4J3_9PROT</name>
<organism evidence="2 3">
    <name type="scientific">Acidisoma cellulosilyticum</name>
    <dbReference type="NCBI Taxonomy" id="2802395"/>
    <lineage>
        <taxon>Bacteria</taxon>
        <taxon>Pseudomonadati</taxon>
        <taxon>Pseudomonadota</taxon>
        <taxon>Alphaproteobacteria</taxon>
        <taxon>Acetobacterales</taxon>
        <taxon>Acidocellaceae</taxon>
        <taxon>Acidisoma</taxon>
    </lineage>
</organism>
<dbReference type="Proteomes" id="UP000721844">
    <property type="component" value="Unassembled WGS sequence"/>
</dbReference>
<proteinExistence type="predicted"/>
<feature type="compositionally biased region" description="Basic and acidic residues" evidence="1">
    <location>
        <begin position="1205"/>
        <end position="1219"/>
    </location>
</feature>
<dbReference type="EMBL" id="JAESVA010000008">
    <property type="protein sequence ID" value="MCB8882694.1"/>
    <property type="molecule type" value="Genomic_DNA"/>
</dbReference>
<dbReference type="RefSeq" id="WP_227309344.1">
    <property type="nucleotide sequence ID" value="NZ_JAESVA010000008.1"/>
</dbReference>
<dbReference type="AlphaFoldDB" id="A0A963Z4J3"/>
<gene>
    <name evidence="2" type="ORF">ACELLULO517_20790</name>
</gene>
<protein>
    <submittedName>
        <fullName evidence="2">Uncharacterized protein</fullName>
    </submittedName>
</protein>
<evidence type="ECO:0000313" key="2">
    <source>
        <dbReference type="EMBL" id="MCB8882694.1"/>
    </source>
</evidence>